<proteinExistence type="predicted"/>
<reference evidence="2" key="1">
    <citation type="submission" date="2017-04" db="EMBL/GenBank/DDBJ databases">
        <title>Function of individual gut microbiota members based on whole genome sequencing of pure cultures obtained from chicken caecum.</title>
        <authorList>
            <person name="Medvecky M."/>
            <person name="Cejkova D."/>
            <person name="Polansky O."/>
            <person name="Karasova D."/>
            <person name="Kubasova T."/>
            <person name="Cizek A."/>
            <person name="Rychlik I."/>
        </authorList>
    </citation>
    <scope>NUCLEOTIDE SEQUENCE [LARGE SCALE GENOMIC DNA]</scope>
    <source>
        <strain evidence="2">An175</strain>
    </source>
</reference>
<evidence type="ECO:0000313" key="2">
    <source>
        <dbReference type="Proteomes" id="UP000196386"/>
    </source>
</evidence>
<sequence length="104" mass="12106">MLIKVFTCGVDGYDSLVPFDEDDFSVNLHRLPRGYLLETDEAGVPYILCPNKEKVYDFDKTRSRAESVKFSYMADGRKRTVRLHIDTEATNEMLFSVEPYRQFP</sequence>
<dbReference type="EMBL" id="NFKP01000003">
    <property type="protein sequence ID" value="OUP70703.1"/>
    <property type="molecule type" value="Genomic_DNA"/>
</dbReference>
<dbReference type="Proteomes" id="UP000196386">
    <property type="component" value="Unassembled WGS sequence"/>
</dbReference>
<protein>
    <submittedName>
        <fullName evidence="1">Uncharacterized protein</fullName>
    </submittedName>
</protein>
<name>A0A1Y4MPV7_9FIRM</name>
<evidence type="ECO:0000313" key="1">
    <source>
        <dbReference type="EMBL" id="OUP70703.1"/>
    </source>
</evidence>
<dbReference type="RefSeq" id="WP_087299919.1">
    <property type="nucleotide sequence ID" value="NZ_NFKP01000003.1"/>
</dbReference>
<organism evidence="1 2">
    <name type="scientific">Anaerotruncus colihominis</name>
    <dbReference type="NCBI Taxonomy" id="169435"/>
    <lineage>
        <taxon>Bacteria</taxon>
        <taxon>Bacillati</taxon>
        <taxon>Bacillota</taxon>
        <taxon>Clostridia</taxon>
        <taxon>Eubacteriales</taxon>
        <taxon>Oscillospiraceae</taxon>
        <taxon>Anaerotruncus</taxon>
    </lineage>
</organism>
<comment type="caution">
    <text evidence="1">The sequence shown here is derived from an EMBL/GenBank/DDBJ whole genome shotgun (WGS) entry which is preliminary data.</text>
</comment>
<dbReference type="AlphaFoldDB" id="A0A1Y4MPV7"/>
<accession>A0A1Y4MPV7</accession>
<gene>
    <name evidence="1" type="ORF">B5F11_04460</name>
</gene>